<evidence type="ECO:0000256" key="1">
    <source>
        <dbReference type="ARBA" id="ARBA00006484"/>
    </source>
</evidence>
<dbReference type="EMBL" id="OB795176">
    <property type="protein sequence ID" value="CAD7431811.1"/>
    <property type="molecule type" value="Genomic_DNA"/>
</dbReference>
<gene>
    <name evidence="4" type="ORF">TMSB3V08_LOCUS8531</name>
</gene>
<dbReference type="InterPro" id="IPR051019">
    <property type="entry name" value="VLCFA-Steroid_DH"/>
</dbReference>
<dbReference type="Gene3D" id="3.40.50.720">
    <property type="entry name" value="NAD(P)-binding Rossmann-like Domain"/>
    <property type="match status" value="1"/>
</dbReference>
<organism evidence="4">
    <name type="scientific">Timema monikensis</name>
    <dbReference type="NCBI Taxonomy" id="170555"/>
    <lineage>
        <taxon>Eukaryota</taxon>
        <taxon>Metazoa</taxon>
        <taxon>Ecdysozoa</taxon>
        <taxon>Arthropoda</taxon>
        <taxon>Hexapoda</taxon>
        <taxon>Insecta</taxon>
        <taxon>Pterygota</taxon>
        <taxon>Neoptera</taxon>
        <taxon>Polyneoptera</taxon>
        <taxon>Phasmatodea</taxon>
        <taxon>Timematodea</taxon>
        <taxon>Timematoidea</taxon>
        <taxon>Timematidae</taxon>
        <taxon>Timema</taxon>
    </lineage>
</organism>
<sequence>MMGKGLVFANSGQPIPSSAGGCPLETSPDPARTQNIKARVRGRIKTVVTRKGNKQLKNHWVYKRGLEGGSGQSAVGGDPNILAKQGMDIVLISRNLSKLEAVSEAIEKTHQMLIPNMYDKQKGVIINISSTAALIPSPMLTVYAASKAYIEKFSTDLQIEYEKHGIVIQCVMPGYVATKMSKIKRSTWMAPSPDRFVKKALLTTDLRQLKHDGYKHGKLGKFREFLNVREKGEILETKSGKLYKKNRQKFNHVGEKWQMFSVKTGSVRKVYKISFGHKSLYLCFYIVLSQYHYARGLNLSRYMFYVSIKYLPITSSDIMSQDQLRENEYLPSSVFSTHAPIPPEQIRVRVTVPSQFISPNHLTPPFLDR</sequence>
<dbReference type="PROSITE" id="PS51257">
    <property type="entry name" value="PROKAR_LIPOPROTEIN"/>
    <property type="match status" value="1"/>
</dbReference>
<dbReference type="InterPro" id="IPR002347">
    <property type="entry name" value="SDR_fam"/>
</dbReference>
<feature type="region of interest" description="Disordered" evidence="3">
    <location>
        <begin position="10"/>
        <end position="31"/>
    </location>
</feature>
<evidence type="ECO:0000313" key="4">
    <source>
        <dbReference type="EMBL" id="CAD7431811.1"/>
    </source>
</evidence>
<proteinExistence type="inferred from homology"/>
<reference evidence="4" key="1">
    <citation type="submission" date="2020-11" db="EMBL/GenBank/DDBJ databases">
        <authorList>
            <person name="Tran Van P."/>
        </authorList>
    </citation>
    <scope>NUCLEOTIDE SEQUENCE</scope>
</reference>
<name>A0A7R9EDB0_9NEOP</name>
<dbReference type="SUPFAM" id="SSF51735">
    <property type="entry name" value="NAD(P)-binding Rossmann-fold domains"/>
    <property type="match status" value="1"/>
</dbReference>
<comment type="similarity">
    <text evidence="1">Belongs to the short-chain dehydrogenases/reductases (SDR) family.</text>
</comment>
<dbReference type="PANTHER" id="PTHR43899:SF13">
    <property type="entry name" value="RH59310P"/>
    <property type="match status" value="1"/>
</dbReference>
<evidence type="ECO:0000256" key="3">
    <source>
        <dbReference type="SAM" id="MobiDB-lite"/>
    </source>
</evidence>
<keyword evidence="2" id="KW-0560">Oxidoreductase</keyword>
<dbReference type="InterPro" id="IPR036291">
    <property type="entry name" value="NAD(P)-bd_dom_sf"/>
</dbReference>
<evidence type="ECO:0000256" key="2">
    <source>
        <dbReference type="ARBA" id="ARBA00023002"/>
    </source>
</evidence>
<protein>
    <submittedName>
        <fullName evidence="4">Uncharacterized protein</fullName>
    </submittedName>
</protein>
<dbReference type="PANTHER" id="PTHR43899">
    <property type="entry name" value="RH59310P"/>
    <property type="match status" value="1"/>
</dbReference>
<dbReference type="GO" id="GO:0005783">
    <property type="term" value="C:endoplasmic reticulum"/>
    <property type="evidence" value="ECO:0007669"/>
    <property type="project" value="TreeGrafter"/>
</dbReference>
<dbReference type="Pfam" id="PF00106">
    <property type="entry name" value="adh_short"/>
    <property type="match status" value="1"/>
</dbReference>
<dbReference type="GO" id="GO:0016491">
    <property type="term" value="F:oxidoreductase activity"/>
    <property type="evidence" value="ECO:0007669"/>
    <property type="project" value="UniProtKB-KW"/>
</dbReference>
<dbReference type="AlphaFoldDB" id="A0A7R9EDB0"/>
<accession>A0A7R9EDB0</accession>
<dbReference type="PRINTS" id="PR00081">
    <property type="entry name" value="GDHRDH"/>
</dbReference>